<dbReference type="SMART" id="SM00382">
    <property type="entry name" value="AAA"/>
    <property type="match status" value="1"/>
</dbReference>
<dbReference type="Pfam" id="PF00158">
    <property type="entry name" value="Sigma54_activat"/>
    <property type="match status" value="1"/>
</dbReference>
<protein>
    <submittedName>
        <fullName evidence="7">Transcriptional regulator of acetoin/glycerol metabolism</fullName>
    </submittedName>
</protein>
<dbReference type="EMBL" id="FNED01000019">
    <property type="protein sequence ID" value="SDJ49510.1"/>
    <property type="molecule type" value="Genomic_DNA"/>
</dbReference>
<dbReference type="InterPro" id="IPR002078">
    <property type="entry name" value="Sigma_54_int"/>
</dbReference>
<proteinExistence type="predicted"/>
<feature type="domain" description="Sigma-54 factor interaction" evidence="6">
    <location>
        <begin position="310"/>
        <end position="535"/>
    </location>
</feature>
<dbReference type="InterPro" id="IPR025943">
    <property type="entry name" value="Sigma_54_int_dom_ATP-bd_2"/>
</dbReference>
<dbReference type="SUPFAM" id="SSF52540">
    <property type="entry name" value="P-loop containing nucleoside triphosphate hydrolases"/>
    <property type="match status" value="1"/>
</dbReference>
<evidence type="ECO:0000256" key="3">
    <source>
        <dbReference type="ARBA" id="ARBA00023015"/>
    </source>
</evidence>
<dbReference type="GO" id="GO:0006355">
    <property type="term" value="P:regulation of DNA-templated transcription"/>
    <property type="evidence" value="ECO:0007669"/>
    <property type="project" value="InterPro"/>
</dbReference>
<evidence type="ECO:0000313" key="8">
    <source>
        <dbReference type="Proteomes" id="UP000182836"/>
    </source>
</evidence>
<dbReference type="GO" id="GO:0005524">
    <property type="term" value="F:ATP binding"/>
    <property type="evidence" value="ECO:0007669"/>
    <property type="project" value="UniProtKB-KW"/>
</dbReference>
<dbReference type="PANTHER" id="PTHR32071:SF101">
    <property type="entry name" value="ACETOIN DEHYDROGENASE OPERON TRANSCRIPTIONAL ACTIVATOR ACOR"/>
    <property type="match status" value="1"/>
</dbReference>
<dbReference type="PROSITE" id="PS50045">
    <property type="entry name" value="SIGMA54_INTERACT_4"/>
    <property type="match status" value="1"/>
</dbReference>
<dbReference type="InterPro" id="IPR058031">
    <property type="entry name" value="AAA_lid_NorR"/>
</dbReference>
<dbReference type="GeneID" id="42306483"/>
<dbReference type="InterPro" id="IPR029016">
    <property type="entry name" value="GAF-like_dom_sf"/>
</dbReference>
<dbReference type="InterPro" id="IPR025944">
    <property type="entry name" value="Sigma_54_int_dom_CS"/>
</dbReference>
<evidence type="ECO:0000256" key="5">
    <source>
        <dbReference type="ARBA" id="ARBA00023163"/>
    </source>
</evidence>
<keyword evidence="1" id="KW-0547">Nucleotide-binding</keyword>
<keyword evidence="4" id="KW-0238">DNA-binding</keyword>
<dbReference type="Gene3D" id="1.10.10.60">
    <property type="entry name" value="Homeodomain-like"/>
    <property type="match status" value="1"/>
</dbReference>
<dbReference type="Pfam" id="PF25601">
    <property type="entry name" value="AAA_lid_14"/>
    <property type="match status" value="1"/>
</dbReference>
<dbReference type="Gene3D" id="3.30.450.40">
    <property type="match status" value="1"/>
</dbReference>
<dbReference type="RefSeq" id="WP_307723429.1">
    <property type="nucleotide sequence ID" value="NZ_BJOA01000112.1"/>
</dbReference>
<dbReference type="SUPFAM" id="SSF46689">
    <property type="entry name" value="Homeodomain-like"/>
    <property type="match status" value="1"/>
</dbReference>
<name>A0A1G8U938_ANEMI</name>
<evidence type="ECO:0000256" key="2">
    <source>
        <dbReference type="ARBA" id="ARBA00022840"/>
    </source>
</evidence>
<evidence type="ECO:0000259" key="6">
    <source>
        <dbReference type="PROSITE" id="PS50045"/>
    </source>
</evidence>
<sequence>MITEMVSQRQWEKFMQEGVLDTSRLHARISESWALCQRAGVNPYLEKARHILEPDLFAKRKRDCGDLLDVALPYVEKLYASIRGAGSVVLLIDPDGYVLALYGDDEARHFAQTINFVEGVKWTEEEVGTNAIGTALRTGEAIALTGAEHFSVVSHNWTCSAAPICDEKGRMLGVLDISGPAAKAHPHTLGAVVSTAYVIEQEWRMREQRDRLELMQFAYDSLSLSQPLLICDRNGIVVAASPEIRQRDAFCLGKEAADLLKENDYTERTRTPIHSMHGNRLLGFCLSLSEASREPTFAYGKTGSLRFAGVAGKSKRFQLMLQEAEQVAKTESTVHIEGESGTGKEVIARALHESSSRHGGPFVAVNCGAIAPDLMESELFGYVDGAFTGARRNGRKGKLEQANGGTLFLDEIGEIPPAMQVALLRVLQEREVIPVGADKAIPLDIRVITATHRNLRQMVRDGAFREDLFYRLYVFPLYIPPLRERREDIPDLIRHFCEKAAWDVEFPPAMVEWLASYEWPGNIRQLFNVLERIRIRAGGGMPDQTHLIIPEEIKPTSVIDTKPSPAVGLTYREEVERQEIMQALHKTGGNVRLAGRLLHIPRSTLYRKLKKYGL</sequence>
<dbReference type="PRINTS" id="PR01590">
    <property type="entry name" value="HTHFIS"/>
</dbReference>
<dbReference type="InterPro" id="IPR002197">
    <property type="entry name" value="HTH_Fis"/>
</dbReference>
<dbReference type="PANTHER" id="PTHR32071">
    <property type="entry name" value="TRANSCRIPTIONAL REGULATORY PROTEIN"/>
    <property type="match status" value="1"/>
</dbReference>
<dbReference type="CDD" id="cd00009">
    <property type="entry name" value="AAA"/>
    <property type="match status" value="1"/>
</dbReference>
<dbReference type="Pfam" id="PF01590">
    <property type="entry name" value="GAF"/>
    <property type="match status" value="1"/>
</dbReference>
<dbReference type="AlphaFoldDB" id="A0A1G8U938"/>
<keyword evidence="2" id="KW-0067">ATP-binding</keyword>
<dbReference type="InterPro" id="IPR009057">
    <property type="entry name" value="Homeodomain-like_sf"/>
</dbReference>
<dbReference type="GO" id="GO:0043565">
    <property type="term" value="F:sequence-specific DNA binding"/>
    <property type="evidence" value="ECO:0007669"/>
    <property type="project" value="InterPro"/>
</dbReference>
<dbReference type="InterPro" id="IPR027417">
    <property type="entry name" value="P-loop_NTPase"/>
</dbReference>
<evidence type="ECO:0000256" key="1">
    <source>
        <dbReference type="ARBA" id="ARBA00022741"/>
    </source>
</evidence>
<reference evidence="7 8" key="1">
    <citation type="submission" date="2016-10" db="EMBL/GenBank/DDBJ databases">
        <authorList>
            <person name="de Groot N.N."/>
        </authorList>
    </citation>
    <scope>NUCLEOTIDE SEQUENCE [LARGE SCALE GENOMIC DNA]</scope>
    <source>
        <strain evidence="7 8">DSM 2895</strain>
    </source>
</reference>
<evidence type="ECO:0000256" key="4">
    <source>
        <dbReference type="ARBA" id="ARBA00023125"/>
    </source>
</evidence>
<dbReference type="FunFam" id="3.40.50.300:FF:000006">
    <property type="entry name" value="DNA-binding transcriptional regulator NtrC"/>
    <property type="match status" value="1"/>
</dbReference>
<gene>
    <name evidence="7" type="ORF">SAMN04487909_11923</name>
</gene>
<dbReference type="Proteomes" id="UP000182836">
    <property type="component" value="Unassembled WGS sequence"/>
</dbReference>
<dbReference type="InterPro" id="IPR003593">
    <property type="entry name" value="AAA+_ATPase"/>
</dbReference>
<accession>A0A1G8U938</accession>
<dbReference type="PROSITE" id="PS00688">
    <property type="entry name" value="SIGMA54_INTERACT_3"/>
    <property type="match status" value="1"/>
</dbReference>
<evidence type="ECO:0000313" key="7">
    <source>
        <dbReference type="EMBL" id="SDJ49510.1"/>
    </source>
</evidence>
<dbReference type="SUPFAM" id="SSF55781">
    <property type="entry name" value="GAF domain-like"/>
    <property type="match status" value="1"/>
</dbReference>
<dbReference type="Gene3D" id="1.10.8.60">
    <property type="match status" value="1"/>
</dbReference>
<dbReference type="Gene3D" id="3.40.50.300">
    <property type="entry name" value="P-loop containing nucleotide triphosphate hydrolases"/>
    <property type="match status" value="1"/>
</dbReference>
<dbReference type="Pfam" id="PF02954">
    <property type="entry name" value="HTH_8"/>
    <property type="match status" value="1"/>
</dbReference>
<keyword evidence="3" id="KW-0805">Transcription regulation</keyword>
<dbReference type="PROSITE" id="PS00676">
    <property type="entry name" value="SIGMA54_INTERACT_2"/>
    <property type="match status" value="1"/>
</dbReference>
<dbReference type="InterPro" id="IPR003018">
    <property type="entry name" value="GAF"/>
</dbReference>
<keyword evidence="5" id="KW-0804">Transcription</keyword>
<organism evidence="7 8">
    <name type="scientific">Aneurinibacillus migulanus</name>
    <name type="common">Bacillus migulanus</name>
    <dbReference type="NCBI Taxonomy" id="47500"/>
    <lineage>
        <taxon>Bacteria</taxon>
        <taxon>Bacillati</taxon>
        <taxon>Bacillota</taxon>
        <taxon>Bacilli</taxon>
        <taxon>Bacillales</taxon>
        <taxon>Paenibacillaceae</taxon>
        <taxon>Aneurinibacillus group</taxon>
        <taxon>Aneurinibacillus</taxon>
    </lineage>
</organism>